<sequence length="338" mass="37705">MADPYSQPNYRHPDPKISGGMPGTNHHSSYDREGYPAPPGAASNSGHHDPSYFPPPPRSERGIYEEAAGFPSAERGFVPTERGSVSDVGGGAAQMTPYDEEKAYAQYTDAYGAPVYGQQRPPPPPSTAPGATERSAPRRGDWDREEERRRYEDNLRRHHASPPPSTTAEYDSEDYESRYLSYPPTEVSRRRSRRRRSPEKKSRKEEFMSGNGDRGFGATLLGGAAGAFLGDHVGKGKKGNNGFINTIGGALVGAIGANALERQVDKREKSKEKKEHGRYYGDDDNYSDLYKGARAPTPTKEFRPRREGRRSPRSLRSRRSFESDDGAYRSEYRTEYSR</sequence>
<proteinExistence type="predicted"/>
<feature type="compositionally biased region" description="Basic and acidic residues" evidence="1">
    <location>
        <begin position="262"/>
        <end position="281"/>
    </location>
</feature>
<name>A0A4U0TRT8_9PEZI</name>
<feature type="compositionally biased region" description="Basic residues" evidence="1">
    <location>
        <begin position="306"/>
        <end position="318"/>
    </location>
</feature>
<reference evidence="2 3" key="1">
    <citation type="submission" date="2017-03" db="EMBL/GenBank/DDBJ databases">
        <title>Genomes of endolithic fungi from Antarctica.</title>
        <authorList>
            <person name="Coleine C."/>
            <person name="Masonjones S."/>
            <person name="Stajich J.E."/>
        </authorList>
    </citation>
    <scope>NUCLEOTIDE SEQUENCE [LARGE SCALE GENOMIC DNA]</scope>
    <source>
        <strain evidence="2 3">CCFEE 6315</strain>
    </source>
</reference>
<dbReference type="Proteomes" id="UP000308549">
    <property type="component" value="Unassembled WGS sequence"/>
</dbReference>
<feature type="compositionally biased region" description="Basic and acidic residues" evidence="1">
    <location>
        <begin position="135"/>
        <end position="155"/>
    </location>
</feature>
<organism evidence="2 3">
    <name type="scientific">Salinomyces thailandicus</name>
    <dbReference type="NCBI Taxonomy" id="706561"/>
    <lineage>
        <taxon>Eukaryota</taxon>
        <taxon>Fungi</taxon>
        <taxon>Dikarya</taxon>
        <taxon>Ascomycota</taxon>
        <taxon>Pezizomycotina</taxon>
        <taxon>Dothideomycetes</taxon>
        <taxon>Dothideomycetidae</taxon>
        <taxon>Mycosphaerellales</taxon>
        <taxon>Teratosphaeriaceae</taxon>
        <taxon>Salinomyces</taxon>
    </lineage>
</organism>
<feature type="compositionally biased region" description="Basic and acidic residues" evidence="1">
    <location>
        <begin position="319"/>
        <end position="338"/>
    </location>
</feature>
<dbReference type="OrthoDB" id="3934965at2759"/>
<accession>A0A4U0TRT8</accession>
<feature type="region of interest" description="Disordered" evidence="1">
    <location>
        <begin position="261"/>
        <end position="338"/>
    </location>
</feature>
<comment type="caution">
    <text evidence="2">The sequence shown here is derived from an EMBL/GenBank/DDBJ whole genome shotgun (WGS) entry which is preliminary data.</text>
</comment>
<dbReference type="PANTHER" id="PTHR37014">
    <property type="entry name" value="EXPRESSION LETHALITY PROTEIN HEL10, PUTATIVE (AFU_ORTHOLOGUE AFUA_1G06580)-RELATED"/>
    <property type="match status" value="1"/>
</dbReference>
<evidence type="ECO:0000313" key="3">
    <source>
        <dbReference type="Proteomes" id="UP000308549"/>
    </source>
</evidence>
<dbReference type="AlphaFoldDB" id="A0A4U0TRT8"/>
<feature type="region of interest" description="Disordered" evidence="1">
    <location>
        <begin position="1"/>
        <end position="214"/>
    </location>
</feature>
<dbReference type="EMBL" id="NAJL01000040">
    <property type="protein sequence ID" value="TKA24848.1"/>
    <property type="molecule type" value="Genomic_DNA"/>
</dbReference>
<gene>
    <name evidence="2" type="ORF">B0A50_06577</name>
</gene>
<evidence type="ECO:0000313" key="2">
    <source>
        <dbReference type="EMBL" id="TKA24848.1"/>
    </source>
</evidence>
<dbReference type="PANTHER" id="PTHR37014:SF10">
    <property type="entry name" value="RICH PROTEIN MS8, PUTATIVE (AFU_ORTHOLOGUE AFUA_7G05650)-RELATED"/>
    <property type="match status" value="1"/>
</dbReference>
<keyword evidence="3" id="KW-1185">Reference proteome</keyword>
<evidence type="ECO:0008006" key="4">
    <source>
        <dbReference type="Google" id="ProtNLM"/>
    </source>
</evidence>
<protein>
    <recommendedName>
        <fullName evidence="4">Glycine zipper 2TM domain-containing protein</fullName>
    </recommendedName>
</protein>
<evidence type="ECO:0000256" key="1">
    <source>
        <dbReference type="SAM" id="MobiDB-lite"/>
    </source>
</evidence>